<dbReference type="InterPro" id="IPR001278">
    <property type="entry name" value="Arg-tRNA-ligase"/>
</dbReference>
<dbReference type="PANTHER" id="PTHR11956">
    <property type="entry name" value="ARGINYL-TRNA SYNTHETASE"/>
    <property type="match status" value="1"/>
</dbReference>
<dbReference type="PROSITE" id="PS00178">
    <property type="entry name" value="AA_TRNA_LIGASE_I"/>
    <property type="match status" value="1"/>
</dbReference>
<comment type="subunit">
    <text evidence="3 11">Monomer.</text>
</comment>
<dbReference type="GO" id="GO:0005524">
    <property type="term" value="F:ATP binding"/>
    <property type="evidence" value="ECO:0007669"/>
    <property type="project" value="UniProtKB-UniRule"/>
</dbReference>
<dbReference type="EMBL" id="ADCP02000001">
    <property type="protein sequence ID" value="EFV44757.1"/>
    <property type="molecule type" value="Genomic_DNA"/>
</dbReference>
<keyword evidence="7 11" id="KW-0067">ATP-binding</keyword>
<dbReference type="InterPro" id="IPR014729">
    <property type="entry name" value="Rossmann-like_a/b/a_fold"/>
</dbReference>
<dbReference type="GO" id="GO:0005737">
    <property type="term" value="C:cytoplasm"/>
    <property type="evidence" value="ECO:0007669"/>
    <property type="project" value="UniProtKB-SubCell"/>
</dbReference>
<dbReference type="Gene3D" id="3.30.1360.70">
    <property type="entry name" value="Arginyl tRNA synthetase N-terminal domain"/>
    <property type="match status" value="1"/>
</dbReference>
<evidence type="ECO:0000256" key="7">
    <source>
        <dbReference type="ARBA" id="ARBA00022840"/>
    </source>
</evidence>
<evidence type="ECO:0000313" key="16">
    <source>
        <dbReference type="Proteomes" id="UP000006034"/>
    </source>
</evidence>
<reference evidence="15 16" key="2">
    <citation type="submission" date="2013-04" db="EMBL/GenBank/DDBJ databases">
        <title>The Genome Sequence of Bilophila wadsworthia 3_1_6.</title>
        <authorList>
            <consortium name="The Broad Institute Genomics Platform"/>
            <person name="Earl A."/>
            <person name="Ward D."/>
            <person name="Feldgarden M."/>
            <person name="Gevers D."/>
            <person name="Sibley C."/>
            <person name="Strauss J."/>
            <person name="Allen-Vercoe E."/>
            <person name="Walker B."/>
            <person name="Young S."/>
            <person name="Zeng Q."/>
            <person name="Gargeya S."/>
            <person name="Fitzgerald M."/>
            <person name="Haas B."/>
            <person name="Abouelleil A."/>
            <person name="Allen A.W."/>
            <person name="Alvarado L."/>
            <person name="Arachchi H.M."/>
            <person name="Berlin A.M."/>
            <person name="Chapman S.B."/>
            <person name="Gainer-Dewar J."/>
            <person name="Goldberg J."/>
            <person name="Griggs A."/>
            <person name="Gujja S."/>
            <person name="Hansen M."/>
            <person name="Howarth C."/>
            <person name="Imamovic A."/>
            <person name="Ireland A."/>
            <person name="Larimer J."/>
            <person name="McCowan C."/>
            <person name="Murphy C."/>
            <person name="Pearson M."/>
            <person name="Poon T.W."/>
            <person name="Priest M."/>
            <person name="Roberts A."/>
            <person name="Saif S."/>
            <person name="Shea T."/>
            <person name="Sisk P."/>
            <person name="Sykes S."/>
            <person name="Wortman J."/>
            <person name="Nusbaum C."/>
            <person name="Birren B."/>
        </authorList>
    </citation>
    <scope>NUCLEOTIDE SEQUENCE [LARGE SCALE GENOMIC DNA]</scope>
    <source>
        <strain evidence="15 16">3_1_6</strain>
    </source>
</reference>
<dbReference type="HOGENOM" id="CLU_006406_0_1_7"/>
<dbReference type="GO" id="GO:0006420">
    <property type="term" value="P:arginyl-tRNA aminoacylation"/>
    <property type="evidence" value="ECO:0007669"/>
    <property type="project" value="UniProtKB-UniRule"/>
</dbReference>
<dbReference type="SMART" id="SM00836">
    <property type="entry name" value="DALR_1"/>
    <property type="match status" value="1"/>
</dbReference>
<sequence length="551" mass="61192">MRAEQHLEASFRAVLKNMNLPWPDKAVIEPSKDPKHGDLASNLALVSAKAAGMPPRELAAKMAEALRNEDASLASVEVAGPGFLNVTFSPEFWRETIRRIDDAADRFGQATVGKGCKVQVEYVSANPTGPLHIGHGRGAAVGDTLARILRFAGYDVTTEYYINDAGRQMRLLGLSIWLRAKELAGIAVEWPEDYYRGSYIIDIAREMMDKDPGLTSLSDAEGQDRCFAYGMQTILDGIKEDLREFRVEHQVWFSERSLVERGAVEETFERLKKAGLSFEKDGALWFRTTDFGDDKDRVLRKSDGSLTYFASDIAYHDDKYRRGFDRVVDVWGADHHGYVPRMKAAVQAVGRKAEDLDVVLIQLVNLLENGTQVAMSTRAGQFETLADVVKEVGVDAARFMFLSRKSDSHLDFDLALVKQRSMDNPVYYVQYAHARVRSVLRKAAEAGLTLPEKTDLALLAPLSEAEDLALLHFLDRFEDVAKGAAQALAPHHISYYLMELAGMLHSYYAKHPVLQAGDPELALARLALLRSVGQVVKNGLELLGVSAPESM</sequence>
<dbReference type="InterPro" id="IPR035684">
    <property type="entry name" value="ArgRS_core"/>
</dbReference>
<dbReference type="SUPFAM" id="SSF47323">
    <property type="entry name" value="Anticodon-binding domain of a subclass of class I aminoacyl-tRNA synthetases"/>
    <property type="match status" value="1"/>
</dbReference>
<dbReference type="RefSeq" id="WP_005026744.1">
    <property type="nucleotide sequence ID" value="NZ_KE150238.1"/>
</dbReference>
<evidence type="ECO:0000256" key="2">
    <source>
        <dbReference type="ARBA" id="ARBA00005594"/>
    </source>
</evidence>
<dbReference type="Pfam" id="PF05746">
    <property type="entry name" value="DALR_1"/>
    <property type="match status" value="1"/>
</dbReference>
<dbReference type="FunFam" id="1.10.730.10:FF:000008">
    <property type="entry name" value="Arginine--tRNA ligase"/>
    <property type="match status" value="1"/>
</dbReference>
<comment type="similarity">
    <text evidence="2 11 12">Belongs to the class-I aminoacyl-tRNA synthetase family.</text>
</comment>
<keyword evidence="4 11" id="KW-0963">Cytoplasm</keyword>
<feature type="domain" description="Arginyl tRNA synthetase N-terminal" evidence="14">
    <location>
        <begin position="1"/>
        <end position="88"/>
    </location>
</feature>
<feature type="short sequence motif" description="'HIGH' region" evidence="11">
    <location>
        <begin position="125"/>
        <end position="135"/>
    </location>
</feature>
<evidence type="ECO:0000256" key="11">
    <source>
        <dbReference type="HAMAP-Rule" id="MF_00123"/>
    </source>
</evidence>
<evidence type="ECO:0000259" key="13">
    <source>
        <dbReference type="SMART" id="SM00836"/>
    </source>
</evidence>
<comment type="catalytic activity">
    <reaction evidence="10 11">
        <text>tRNA(Arg) + L-arginine + ATP = L-arginyl-tRNA(Arg) + AMP + diphosphate</text>
        <dbReference type="Rhea" id="RHEA:20301"/>
        <dbReference type="Rhea" id="RHEA-COMP:9658"/>
        <dbReference type="Rhea" id="RHEA-COMP:9673"/>
        <dbReference type="ChEBI" id="CHEBI:30616"/>
        <dbReference type="ChEBI" id="CHEBI:32682"/>
        <dbReference type="ChEBI" id="CHEBI:33019"/>
        <dbReference type="ChEBI" id="CHEBI:78442"/>
        <dbReference type="ChEBI" id="CHEBI:78513"/>
        <dbReference type="ChEBI" id="CHEBI:456215"/>
        <dbReference type="EC" id="6.1.1.19"/>
    </reaction>
</comment>
<dbReference type="SUPFAM" id="SSF55190">
    <property type="entry name" value="Arginyl-tRNA synthetase (ArgRS), N-terminal 'additional' domain"/>
    <property type="match status" value="1"/>
</dbReference>
<evidence type="ECO:0000313" key="15">
    <source>
        <dbReference type="EMBL" id="EFV44757.1"/>
    </source>
</evidence>
<dbReference type="PRINTS" id="PR01038">
    <property type="entry name" value="TRNASYNTHARG"/>
</dbReference>
<evidence type="ECO:0000256" key="3">
    <source>
        <dbReference type="ARBA" id="ARBA00011245"/>
    </source>
</evidence>
<evidence type="ECO:0000256" key="5">
    <source>
        <dbReference type="ARBA" id="ARBA00022598"/>
    </source>
</evidence>
<evidence type="ECO:0000256" key="1">
    <source>
        <dbReference type="ARBA" id="ARBA00004496"/>
    </source>
</evidence>
<evidence type="ECO:0000256" key="8">
    <source>
        <dbReference type="ARBA" id="ARBA00022917"/>
    </source>
</evidence>
<dbReference type="CDD" id="cd00671">
    <property type="entry name" value="ArgRS_core"/>
    <property type="match status" value="1"/>
</dbReference>
<keyword evidence="5 11" id="KW-0436">Ligase</keyword>
<dbReference type="InterPro" id="IPR001412">
    <property type="entry name" value="aa-tRNA-synth_I_CS"/>
</dbReference>
<accession>E5Y5N2</accession>
<dbReference type="GeneID" id="78086616"/>
<dbReference type="Pfam" id="PF00750">
    <property type="entry name" value="tRNA-synt_1d"/>
    <property type="match status" value="1"/>
</dbReference>
<keyword evidence="6 11" id="KW-0547">Nucleotide-binding</keyword>
<evidence type="ECO:0000256" key="10">
    <source>
        <dbReference type="ARBA" id="ARBA00049339"/>
    </source>
</evidence>
<dbReference type="InterPro" id="IPR005148">
    <property type="entry name" value="Arg-tRNA-synth_N"/>
</dbReference>
<evidence type="ECO:0000259" key="14">
    <source>
        <dbReference type="SMART" id="SM01016"/>
    </source>
</evidence>
<dbReference type="AlphaFoldDB" id="E5Y5N2"/>
<evidence type="ECO:0000256" key="12">
    <source>
        <dbReference type="RuleBase" id="RU363038"/>
    </source>
</evidence>
<dbReference type="InterPro" id="IPR036695">
    <property type="entry name" value="Arg-tRNA-synth_N_sf"/>
</dbReference>
<dbReference type="Gene3D" id="3.40.50.620">
    <property type="entry name" value="HUPs"/>
    <property type="match status" value="1"/>
</dbReference>
<name>E5Y5N2_BILW3</name>
<evidence type="ECO:0000256" key="9">
    <source>
        <dbReference type="ARBA" id="ARBA00023146"/>
    </source>
</evidence>
<dbReference type="STRING" id="563192.HMPREF0179_01495"/>
<dbReference type="HAMAP" id="MF_00123">
    <property type="entry name" value="Arg_tRNA_synth"/>
    <property type="match status" value="1"/>
</dbReference>
<dbReference type="Proteomes" id="UP000006034">
    <property type="component" value="Unassembled WGS sequence"/>
</dbReference>
<dbReference type="eggNOG" id="COG0018">
    <property type="taxonomic scope" value="Bacteria"/>
</dbReference>
<dbReference type="EC" id="6.1.1.19" evidence="11"/>
<dbReference type="PANTHER" id="PTHR11956:SF5">
    <property type="entry name" value="ARGININE--TRNA LIGASE, CYTOPLASMIC"/>
    <property type="match status" value="1"/>
</dbReference>
<dbReference type="SMART" id="SM01016">
    <property type="entry name" value="Arg_tRNA_synt_N"/>
    <property type="match status" value="1"/>
</dbReference>
<keyword evidence="8 11" id="KW-0648">Protein biosynthesis</keyword>
<dbReference type="Pfam" id="PF03485">
    <property type="entry name" value="Arg_tRNA_synt_N"/>
    <property type="match status" value="1"/>
</dbReference>
<reference evidence="15 16" key="1">
    <citation type="submission" date="2010-10" db="EMBL/GenBank/DDBJ databases">
        <authorList>
            <consortium name="The Broad Institute Genome Sequencing Platform"/>
            <person name="Ward D."/>
            <person name="Earl A."/>
            <person name="Feldgarden M."/>
            <person name="Young S.K."/>
            <person name="Gargeya S."/>
            <person name="Zeng Q."/>
            <person name="Alvarado L."/>
            <person name="Berlin A."/>
            <person name="Bochicchio J."/>
            <person name="Chapman S.B."/>
            <person name="Chen Z."/>
            <person name="Freedman E."/>
            <person name="Gellesch M."/>
            <person name="Goldberg J."/>
            <person name="Griggs A."/>
            <person name="Gujja S."/>
            <person name="Heilman E."/>
            <person name="Heiman D."/>
            <person name="Howarth C."/>
            <person name="Mehta T."/>
            <person name="Neiman D."/>
            <person name="Pearson M."/>
            <person name="Roberts A."/>
            <person name="Saif S."/>
            <person name="Shea T."/>
            <person name="Shenoy N."/>
            <person name="Sisk P."/>
            <person name="Stolte C."/>
            <person name="Sykes S."/>
            <person name="White J."/>
            <person name="Yandava C."/>
            <person name="Allen-Vercoe E."/>
            <person name="Sibley C."/>
            <person name="Ambrose C.E."/>
            <person name="Strauss J."/>
            <person name="Daigneault M."/>
            <person name="Haas B."/>
            <person name="Nusbaum C."/>
            <person name="Birren B."/>
        </authorList>
    </citation>
    <scope>NUCLEOTIDE SEQUENCE [LARGE SCALE GENOMIC DNA]</scope>
    <source>
        <strain evidence="15 16">3_1_6</strain>
    </source>
</reference>
<proteinExistence type="inferred from homology"/>
<evidence type="ECO:0000256" key="4">
    <source>
        <dbReference type="ARBA" id="ARBA00022490"/>
    </source>
</evidence>
<comment type="caution">
    <text evidence="15">The sequence shown here is derived from an EMBL/GenBank/DDBJ whole genome shotgun (WGS) entry which is preliminary data.</text>
</comment>
<feature type="domain" description="DALR anticodon binding" evidence="13">
    <location>
        <begin position="429"/>
        <end position="551"/>
    </location>
</feature>
<evidence type="ECO:0000256" key="6">
    <source>
        <dbReference type="ARBA" id="ARBA00022741"/>
    </source>
</evidence>
<keyword evidence="9 11" id="KW-0030">Aminoacyl-tRNA synthetase</keyword>
<dbReference type="InterPro" id="IPR009080">
    <property type="entry name" value="tRNAsynth_Ia_anticodon-bd"/>
</dbReference>
<comment type="subcellular location">
    <subcellularLocation>
        <location evidence="1 11">Cytoplasm</location>
    </subcellularLocation>
</comment>
<organism evidence="15 16">
    <name type="scientific">Bilophila wadsworthia (strain 3_1_6)</name>
    <dbReference type="NCBI Taxonomy" id="563192"/>
    <lineage>
        <taxon>Bacteria</taxon>
        <taxon>Pseudomonadati</taxon>
        <taxon>Thermodesulfobacteriota</taxon>
        <taxon>Desulfovibrionia</taxon>
        <taxon>Desulfovibrionales</taxon>
        <taxon>Desulfovibrionaceae</taxon>
        <taxon>Bilophila</taxon>
    </lineage>
</organism>
<gene>
    <name evidence="11" type="primary">argS</name>
    <name evidence="15" type="ORF">HMPREF0179_01495</name>
</gene>
<dbReference type="FunFam" id="3.40.50.620:FF:000062">
    <property type="entry name" value="Arginine--tRNA ligase"/>
    <property type="match status" value="1"/>
</dbReference>
<dbReference type="SUPFAM" id="SSF52374">
    <property type="entry name" value="Nucleotidylyl transferase"/>
    <property type="match status" value="1"/>
</dbReference>
<dbReference type="GO" id="GO:0004814">
    <property type="term" value="F:arginine-tRNA ligase activity"/>
    <property type="evidence" value="ECO:0007669"/>
    <property type="project" value="UniProtKB-UniRule"/>
</dbReference>
<dbReference type="NCBIfam" id="TIGR00456">
    <property type="entry name" value="argS"/>
    <property type="match status" value="1"/>
</dbReference>
<dbReference type="InterPro" id="IPR008909">
    <property type="entry name" value="DALR_anticod-bd"/>
</dbReference>
<keyword evidence="16" id="KW-1185">Reference proteome</keyword>
<dbReference type="Gene3D" id="1.10.730.10">
    <property type="entry name" value="Isoleucyl-tRNA Synthetase, Domain 1"/>
    <property type="match status" value="1"/>
</dbReference>
<dbReference type="OrthoDB" id="9803211at2"/>
<protein>
    <recommendedName>
        <fullName evidence="11">Arginine--tRNA ligase</fullName>
        <ecNumber evidence="11">6.1.1.19</ecNumber>
    </recommendedName>
    <alternativeName>
        <fullName evidence="11">Arginyl-tRNA synthetase</fullName>
        <shortName evidence="11">ArgRS</shortName>
    </alternativeName>
</protein>